<sequence length="308" mass="33480">MGPKLLVPTRVLPSDNPAMNASARSALQAAASALNGARSKGPKTSEGKSRSAMNALRHGLSANNLLLPGEDAQEYESHLDGYFTTFAPATLPEALVVAQLGDLAWKLERLSKLENNRSRALLEEELEKTDKHRSVVLTRRALQMVNALVGAMEAVPMPPADAERTEALLDGVKRMVAELHGVPEMPSALIQPLANALDAAKESLNGNRIPPATYEHLGNMAKLARGALGVKLAQEEEALGPVRERLAAEVLLLEDADLKKVERHRRLLENSMQRQLDLLGQVRSQVASAQPEHQAEAKELRVKLRLVK</sequence>
<evidence type="ECO:0000313" key="2">
    <source>
        <dbReference type="EMBL" id="EAU64546.1"/>
    </source>
</evidence>
<dbReference type="Proteomes" id="UP000032702">
    <property type="component" value="Unassembled WGS sequence"/>
</dbReference>
<reference evidence="2 3" key="1">
    <citation type="submission" date="2006-04" db="EMBL/GenBank/DDBJ databases">
        <authorList>
            <person name="Nierman W.C."/>
        </authorList>
    </citation>
    <scope>NUCLEOTIDE SEQUENCE [LARGE SCALE GENOMIC DNA]</scope>
    <source>
        <strain evidence="2 3">DW4/3-1</strain>
    </source>
</reference>
<dbReference type="AlphaFoldDB" id="Q08VQ0"/>
<comment type="caution">
    <text evidence="2">The sequence shown here is derived from an EMBL/GenBank/DDBJ whole genome shotgun (WGS) entry which is preliminary data.</text>
</comment>
<proteinExistence type="predicted"/>
<name>Q08VQ0_STIAD</name>
<evidence type="ECO:0000313" key="3">
    <source>
        <dbReference type="Proteomes" id="UP000032702"/>
    </source>
</evidence>
<evidence type="ECO:0000256" key="1">
    <source>
        <dbReference type="SAM" id="MobiDB-lite"/>
    </source>
</evidence>
<organism evidence="2 3">
    <name type="scientific">Stigmatella aurantiaca (strain DW4/3-1)</name>
    <dbReference type="NCBI Taxonomy" id="378806"/>
    <lineage>
        <taxon>Bacteria</taxon>
        <taxon>Pseudomonadati</taxon>
        <taxon>Myxococcota</taxon>
        <taxon>Myxococcia</taxon>
        <taxon>Myxococcales</taxon>
        <taxon>Cystobacterineae</taxon>
        <taxon>Archangiaceae</taxon>
        <taxon>Stigmatella</taxon>
    </lineage>
</organism>
<gene>
    <name evidence="2" type="ORF">STIAU_6289</name>
</gene>
<dbReference type="EMBL" id="AAMD01000112">
    <property type="protein sequence ID" value="EAU64546.1"/>
    <property type="molecule type" value="Genomic_DNA"/>
</dbReference>
<accession>Q08VQ0</accession>
<protein>
    <submittedName>
        <fullName evidence="2">Uncharacterized protein</fullName>
    </submittedName>
</protein>
<feature type="region of interest" description="Disordered" evidence="1">
    <location>
        <begin position="31"/>
        <end position="51"/>
    </location>
</feature>